<dbReference type="PANTHER" id="PTHR10996">
    <property type="entry name" value="2-HYDROXYACID DEHYDROGENASE-RELATED"/>
    <property type="match status" value="1"/>
</dbReference>
<protein>
    <recommendedName>
        <fullName evidence="2">D-isomer specific 2-hydroxyacid dehydrogenase NAD-binding domain-containing protein</fullName>
    </recommendedName>
</protein>
<evidence type="ECO:0000313" key="4">
    <source>
        <dbReference type="Proteomes" id="UP001159363"/>
    </source>
</evidence>
<dbReference type="Gene3D" id="3.40.50.720">
    <property type="entry name" value="NAD(P)-binding Rossmann-like Domain"/>
    <property type="match status" value="1"/>
</dbReference>
<keyword evidence="1" id="KW-0560">Oxidoreductase</keyword>
<comment type="caution">
    <text evidence="3">The sequence shown here is derived from an EMBL/GenBank/DDBJ whole genome shotgun (WGS) entry which is preliminary data.</text>
</comment>
<dbReference type="InterPro" id="IPR006140">
    <property type="entry name" value="D-isomer_DH_NAD-bd"/>
</dbReference>
<dbReference type="InterPro" id="IPR050223">
    <property type="entry name" value="D-isomer_2-hydroxyacid_DH"/>
</dbReference>
<name>A0ABQ9IIG5_9NEOP</name>
<dbReference type="EMBL" id="JARBHB010000001">
    <property type="protein sequence ID" value="KAJ8896429.1"/>
    <property type="molecule type" value="Genomic_DNA"/>
</dbReference>
<gene>
    <name evidence="3" type="ORF">PR048_001773</name>
</gene>
<feature type="domain" description="D-isomer specific 2-hydroxyacid dehydrogenase NAD-binding" evidence="2">
    <location>
        <begin position="3"/>
        <end position="142"/>
    </location>
</feature>
<dbReference type="Pfam" id="PF02826">
    <property type="entry name" value="2-Hacid_dh_C"/>
    <property type="match status" value="1"/>
</dbReference>
<dbReference type="PANTHER" id="PTHR10996:SF277">
    <property type="entry name" value="GLYOXYLATE REDUCTASE_HYDROXYPYRUVATE REDUCTASE"/>
    <property type="match status" value="1"/>
</dbReference>
<reference evidence="3 4" key="1">
    <citation type="submission" date="2023-02" db="EMBL/GenBank/DDBJ databases">
        <title>LHISI_Scaffold_Assembly.</title>
        <authorList>
            <person name="Stuart O.P."/>
            <person name="Cleave R."/>
            <person name="Magrath M.J.L."/>
            <person name="Mikheyev A.S."/>
        </authorList>
    </citation>
    <scope>NUCLEOTIDE SEQUENCE [LARGE SCALE GENOMIC DNA]</scope>
    <source>
        <strain evidence="3">Daus_M_001</strain>
        <tissue evidence="3">Leg muscle</tissue>
    </source>
</reference>
<keyword evidence="4" id="KW-1185">Reference proteome</keyword>
<proteinExistence type="predicted"/>
<dbReference type="Proteomes" id="UP001159363">
    <property type="component" value="Chromosome 1"/>
</dbReference>
<evidence type="ECO:0000259" key="2">
    <source>
        <dbReference type="Pfam" id="PF02826"/>
    </source>
</evidence>
<sequence>MCGQGLQDSTVGIVGFGRIGQEVAIRLQPFKVKNFLYSGRSEKPGAKELGALLVPLDELLRQSDFVIVCCALTPETRGMFNDDLFSIMKRNAIFINVSRGAVVDQPALLRALQEGKILAAGLDVMTPEPLPPSHPLLALPNCGEHSSLTCRSFSRTDYSLEGEQLLHSLLFDGLRREANKRHMCMCLWEMLA</sequence>
<evidence type="ECO:0000313" key="3">
    <source>
        <dbReference type="EMBL" id="KAJ8896429.1"/>
    </source>
</evidence>
<dbReference type="PROSITE" id="PS00671">
    <property type="entry name" value="D_2_HYDROXYACID_DH_3"/>
    <property type="match status" value="1"/>
</dbReference>
<dbReference type="InterPro" id="IPR036291">
    <property type="entry name" value="NAD(P)-bd_dom_sf"/>
</dbReference>
<dbReference type="InterPro" id="IPR029753">
    <property type="entry name" value="D-isomer_DH_CS"/>
</dbReference>
<organism evidence="3 4">
    <name type="scientific">Dryococelus australis</name>
    <dbReference type="NCBI Taxonomy" id="614101"/>
    <lineage>
        <taxon>Eukaryota</taxon>
        <taxon>Metazoa</taxon>
        <taxon>Ecdysozoa</taxon>
        <taxon>Arthropoda</taxon>
        <taxon>Hexapoda</taxon>
        <taxon>Insecta</taxon>
        <taxon>Pterygota</taxon>
        <taxon>Neoptera</taxon>
        <taxon>Polyneoptera</taxon>
        <taxon>Phasmatodea</taxon>
        <taxon>Verophasmatodea</taxon>
        <taxon>Anareolatae</taxon>
        <taxon>Phasmatidae</taxon>
        <taxon>Eurycanthinae</taxon>
        <taxon>Dryococelus</taxon>
    </lineage>
</organism>
<dbReference type="SUPFAM" id="SSF51735">
    <property type="entry name" value="NAD(P)-binding Rossmann-fold domains"/>
    <property type="match status" value="1"/>
</dbReference>
<accession>A0ABQ9IIG5</accession>
<evidence type="ECO:0000256" key="1">
    <source>
        <dbReference type="ARBA" id="ARBA00023002"/>
    </source>
</evidence>